<dbReference type="InterPro" id="IPR013766">
    <property type="entry name" value="Thioredoxin_domain"/>
</dbReference>
<dbReference type="RefSeq" id="WP_141200119.1">
    <property type="nucleotide sequence ID" value="NZ_CP041186.1"/>
</dbReference>
<dbReference type="GO" id="GO:0008379">
    <property type="term" value="F:thioredoxin peroxidase activity"/>
    <property type="evidence" value="ECO:0007669"/>
    <property type="project" value="TreeGrafter"/>
</dbReference>
<evidence type="ECO:0000259" key="11">
    <source>
        <dbReference type="PROSITE" id="PS51352"/>
    </source>
</evidence>
<evidence type="ECO:0000256" key="6">
    <source>
        <dbReference type="ARBA" id="ARBA00023284"/>
    </source>
</evidence>
<dbReference type="Gene3D" id="3.30.1020.10">
    <property type="entry name" value="Antioxidant, Horf6, Chain A, domain2"/>
    <property type="match status" value="1"/>
</dbReference>
<dbReference type="GO" id="GO:0006979">
    <property type="term" value="P:response to oxidative stress"/>
    <property type="evidence" value="ECO:0007669"/>
    <property type="project" value="TreeGrafter"/>
</dbReference>
<sequence>MSDPRQSHEDTRAQAPCLQLHAPVPDFEAETTHGYIGLYDWHPDKWVVLFSHPADFTPVCTSEFVSLAEASPQFQERNVVLLGCSVDSVFSHLAWLESIRNKFHIDVPFPIIADVDQKVARLYGMVHEASSNTAPVRAMFIIDPERRLRAMFHYPLEAGRSTDELLRLIDALQTADRHDVQCPADWSPGQPVLTDPPRTVNQLRLQSNAGFVEVVDWYYQSRDVDKDS</sequence>
<evidence type="ECO:0000256" key="4">
    <source>
        <dbReference type="ARBA" id="ARBA00022862"/>
    </source>
</evidence>
<organism evidence="12 13">
    <name type="scientific">Persicimonas caeni</name>
    <dbReference type="NCBI Taxonomy" id="2292766"/>
    <lineage>
        <taxon>Bacteria</taxon>
        <taxon>Deltaproteobacteria</taxon>
        <taxon>Bradymonadales</taxon>
        <taxon>Bradymonadaceae</taxon>
        <taxon>Persicimonas</taxon>
    </lineage>
</organism>
<feature type="binding site" evidence="9">
    <location>
        <position position="137"/>
    </location>
    <ligand>
        <name>substrate</name>
    </ligand>
</feature>
<keyword evidence="4 9" id="KW-0049">Antioxidant</keyword>
<dbReference type="EC" id="1.11.1.24" evidence="9"/>
<dbReference type="Proteomes" id="UP000315995">
    <property type="component" value="Chromosome"/>
</dbReference>
<dbReference type="AlphaFoldDB" id="A0A4Y6Q0Z4"/>
<dbReference type="InterPro" id="IPR022915">
    <property type="entry name" value="Peroxiredoxin_TDXH"/>
</dbReference>
<evidence type="ECO:0000256" key="3">
    <source>
        <dbReference type="ARBA" id="ARBA00022559"/>
    </source>
</evidence>
<evidence type="ECO:0000256" key="9">
    <source>
        <dbReference type="HAMAP-Rule" id="MF_00401"/>
    </source>
</evidence>
<dbReference type="InterPro" id="IPR050217">
    <property type="entry name" value="Peroxiredoxin"/>
</dbReference>
<evidence type="ECO:0000256" key="10">
    <source>
        <dbReference type="PIRSR" id="PIRSR000239-1"/>
    </source>
</evidence>
<dbReference type="GO" id="GO:0045454">
    <property type="term" value="P:cell redox homeostasis"/>
    <property type="evidence" value="ECO:0007669"/>
    <property type="project" value="TreeGrafter"/>
</dbReference>
<evidence type="ECO:0000256" key="2">
    <source>
        <dbReference type="ARBA" id="ARBA00022490"/>
    </source>
</evidence>
<name>A0A4Y6Q0Z4_PERCE</name>
<dbReference type="PROSITE" id="PS51352">
    <property type="entry name" value="THIOREDOXIN_2"/>
    <property type="match status" value="1"/>
</dbReference>
<keyword evidence="6 9" id="KW-0676">Redox-active center</keyword>
<dbReference type="PANTHER" id="PTHR10681:SF128">
    <property type="entry name" value="THIOREDOXIN-DEPENDENT PEROXIDE REDUCTASE, MITOCHONDRIAL"/>
    <property type="match status" value="1"/>
</dbReference>
<evidence type="ECO:0000256" key="5">
    <source>
        <dbReference type="ARBA" id="ARBA00023002"/>
    </source>
</evidence>
<dbReference type="PANTHER" id="PTHR10681">
    <property type="entry name" value="THIOREDOXIN PEROXIDASE"/>
    <property type="match status" value="1"/>
</dbReference>
<comment type="similarity">
    <text evidence="1">Belongs to the peroxiredoxin family. AhpC/Prx1 subfamily.</text>
</comment>
<accession>A0A5B8YF22</accession>
<keyword evidence="2 9" id="KW-0963">Cytoplasm</keyword>
<keyword evidence="5 9" id="KW-0560">Oxidoreductase</keyword>
<dbReference type="Pfam" id="PF10417">
    <property type="entry name" value="1-cysPrx_C"/>
    <property type="match status" value="1"/>
</dbReference>
<comment type="miscellaneous">
    <text evidence="9">The active site is a conserved redox-active cysteine residue, the peroxidatic cysteine (C(P)), which makes the nucleophilic attack on the peroxide substrate. The peroxide oxidizes the C(P)-SH to cysteine sulfenic acid (C(P)-SOH), which then reacts with another cysteine residue, the resolving cysteine (C(R)), to form a disulfide bridge. The disulfide is subsequently reduced by an appropriate electron donor to complete the catalytic cycle. In this 1-Cys peroxiredoxin, no C(R) is present and C(P) instead forms a disulfide with a cysteine from another protein or with a small thiol molecule.</text>
</comment>
<feature type="active site" description="Cysteine sulfenic acid (-SOH) intermediate; for peroxidase activity" evidence="10">
    <location>
        <position position="60"/>
    </location>
</feature>
<dbReference type="InterPro" id="IPR024706">
    <property type="entry name" value="Peroxiredoxin_AhpC-typ"/>
</dbReference>
<dbReference type="GO" id="GO:0005829">
    <property type="term" value="C:cytosol"/>
    <property type="evidence" value="ECO:0007669"/>
    <property type="project" value="TreeGrafter"/>
</dbReference>
<feature type="active site" description="Cysteine sulfenic acid (-SOH) intermediate" evidence="9">
    <location>
        <position position="60"/>
    </location>
</feature>
<dbReference type="InterPro" id="IPR036249">
    <property type="entry name" value="Thioredoxin-like_sf"/>
</dbReference>
<comment type="function">
    <text evidence="8 9">Thiol-specific peroxidase that catalyzes the reduction of hydrogen peroxide and organic hydroperoxides to water and alcohols, respectively. Plays a role in cell protection against oxidative stress by detoxifying peroxides.</text>
</comment>
<dbReference type="HAMAP" id="MF_00401">
    <property type="entry name" value="Peroxiredoxin"/>
    <property type="match status" value="1"/>
</dbReference>
<comment type="caution">
    <text evidence="9">Lacks conserved residue(s) required for the propagation of feature annotation.</text>
</comment>
<dbReference type="GO" id="GO:0042744">
    <property type="term" value="P:hydrogen peroxide catabolic process"/>
    <property type="evidence" value="ECO:0007669"/>
    <property type="project" value="TreeGrafter"/>
</dbReference>
<dbReference type="NCBIfam" id="NF009668">
    <property type="entry name" value="PRK13189.1"/>
    <property type="match status" value="1"/>
</dbReference>
<dbReference type="GO" id="GO:0033554">
    <property type="term" value="P:cellular response to stress"/>
    <property type="evidence" value="ECO:0007669"/>
    <property type="project" value="TreeGrafter"/>
</dbReference>
<dbReference type="Gene3D" id="3.40.30.10">
    <property type="entry name" value="Glutaredoxin"/>
    <property type="match status" value="1"/>
</dbReference>
<dbReference type="OrthoDB" id="9812811at2"/>
<keyword evidence="13" id="KW-1185">Reference proteome</keyword>
<feature type="domain" description="Thioredoxin" evidence="11">
    <location>
        <begin position="18"/>
        <end position="174"/>
    </location>
</feature>
<evidence type="ECO:0000256" key="1">
    <source>
        <dbReference type="ARBA" id="ARBA00009796"/>
    </source>
</evidence>
<dbReference type="PIRSF" id="PIRSF000239">
    <property type="entry name" value="AHPC"/>
    <property type="match status" value="1"/>
</dbReference>
<reference evidence="12 13" key="1">
    <citation type="submission" date="2019-06" db="EMBL/GenBank/DDBJ databases">
        <title>Persicimonas caeni gen. nov., sp. nov., a predatory bacterium isolated from solar saltern.</title>
        <authorList>
            <person name="Wang S."/>
        </authorList>
    </citation>
    <scope>NUCLEOTIDE SEQUENCE [LARGE SCALE GENOMIC DNA]</scope>
    <source>
        <strain evidence="12 13">YN101</strain>
    </source>
</reference>
<comment type="subcellular location">
    <subcellularLocation>
        <location evidence="9">Cytoplasm</location>
    </subcellularLocation>
</comment>
<protein>
    <recommendedName>
        <fullName evidence="9">Peroxiredoxin</fullName>
        <ecNumber evidence="9">1.11.1.24</ecNumber>
    </recommendedName>
    <alternativeName>
        <fullName evidence="9">Thioredoxin-dependent peroxiredoxin</fullName>
    </alternativeName>
</protein>
<comment type="subunit">
    <text evidence="9">Homodecamer. Pentamer of dimers that assemble into a ring structure.</text>
</comment>
<evidence type="ECO:0000256" key="8">
    <source>
        <dbReference type="ARBA" id="ARBA00037420"/>
    </source>
</evidence>
<dbReference type="InterPro" id="IPR000866">
    <property type="entry name" value="AhpC/TSA"/>
</dbReference>
<evidence type="ECO:0000313" key="12">
    <source>
        <dbReference type="EMBL" id="QDG53665.1"/>
    </source>
</evidence>
<evidence type="ECO:0000256" key="7">
    <source>
        <dbReference type="ARBA" id="ARBA00025719"/>
    </source>
</evidence>
<dbReference type="SUPFAM" id="SSF52833">
    <property type="entry name" value="Thioredoxin-like"/>
    <property type="match status" value="1"/>
</dbReference>
<dbReference type="InterPro" id="IPR019479">
    <property type="entry name" value="Peroxiredoxin_C"/>
</dbReference>
<proteinExistence type="inferred from homology"/>
<comment type="catalytic activity">
    <reaction evidence="9">
        <text>a hydroperoxide + [thioredoxin]-dithiol = an alcohol + [thioredoxin]-disulfide + H2O</text>
        <dbReference type="Rhea" id="RHEA:62620"/>
        <dbReference type="Rhea" id="RHEA-COMP:10698"/>
        <dbReference type="Rhea" id="RHEA-COMP:10700"/>
        <dbReference type="ChEBI" id="CHEBI:15377"/>
        <dbReference type="ChEBI" id="CHEBI:29950"/>
        <dbReference type="ChEBI" id="CHEBI:30879"/>
        <dbReference type="ChEBI" id="CHEBI:35924"/>
        <dbReference type="ChEBI" id="CHEBI:50058"/>
        <dbReference type="EC" id="1.11.1.24"/>
    </reaction>
</comment>
<keyword evidence="3 9" id="KW-0575">Peroxidase</keyword>
<dbReference type="EMBL" id="CP041186">
    <property type="protein sequence ID" value="QDG53665.1"/>
    <property type="molecule type" value="Genomic_DNA"/>
</dbReference>
<gene>
    <name evidence="12" type="ORF">FIV42_23840</name>
</gene>
<accession>A0A4Y6Q0Z4</accession>
<comment type="similarity">
    <text evidence="7 9">Belongs to the peroxiredoxin family. Prx6 subfamily.</text>
</comment>
<dbReference type="FunFam" id="3.40.30.10:FF:000011">
    <property type="entry name" value="Peroxiredoxin PRX1"/>
    <property type="match status" value="1"/>
</dbReference>
<evidence type="ECO:0000313" key="13">
    <source>
        <dbReference type="Proteomes" id="UP000315995"/>
    </source>
</evidence>
<dbReference type="Pfam" id="PF00578">
    <property type="entry name" value="AhpC-TSA"/>
    <property type="match status" value="1"/>
</dbReference>